<accession>K2L0D0</accession>
<dbReference type="PANTHER" id="PTHR42785">
    <property type="entry name" value="DNA TOPOISOMERASE, TYPE IA, CORE"/>
    <property type="match status" value="1"/>
</dbReference>
<dbReference type="InterPro" id="IPR013498">
    <property type="entry name" value="Topo_IA_Znf"/>
</dbReference>
<dbReference type="STRING" id="740709.A10D4_08187"/>
<dbReference type="PATRIC" id="fig|740709.3.peg.1658"/>
<gene>
    <name evidence="2" type="ORF">A10D4_08187</name>
</gene>
<dbReference type="GO" id="GO:0005694">
    <property type="term" value="C:chromosome"/>
    <property type="evidence" value="ECO:0007669"/>
    <property type="project" value="InterPro"/>
</dbReference>
<dbReference type="Pfam" id="PF01396">
    <property type="entry name" value="Zn_ribbon_Top1"/>
    <property type="match status" value="3"/>
</dbReference>
<dbReference type="eggNOG" id="COG0551">
    <property type="taxonomic scope" value="Bacteria"/>
</dbReference>
<feature type="domain" description="DNA topoisomerase type IA zn finger" evidence="1">
    <location>
        <begin position="38"/>
        <end position="71"/>
    </location>
</feature>
<sequence>MRIKHVGQDSFWACSAYPKCQHTQPLHDSQLEPQSLGVECPQCGGELLLKQGRYGFFVGCANFPDCHFVAEADSPEQTEVDCPECESGRLVERTSKYGKRFYACNQYPSCQFAVNYPPLAKVCPACDYPVMMKKQQQGRAQLVCARKSCGHKLEDV</sequence>
<feature type="domain" description="DNA topoisomerase type IA zn finger" evidence="1">
    <location>
        <begin position="3"/>
        <end position="28"/>
    </location>
</feature>
<dbReference type="SUPFAM" id="SSF57783">
    <property type="entry name" value="Zinc beta-ribbon"/>
    <property type="match status" value="2"/>
</dbReference>
<name>K2L0D0_9GAMM</name>
<evidence type="ECO:0000259" key="1">
    <source>
        <dbReference type="Pfam" id="PF01396"/>
    </source>
</evidence>
<dbReference type="AlphaFoldDB" id="K2L0D0"/>
<proteinExistence type="predicted"/>
<organism evidence="2 3">
    <name type="scientific">Idiomarina xiamenensis 10-D-4</name>
    <dbReference type="NCBI Taxonomy" id="740709"/>
    <lineage>
        <taxon>Bacteria</taxon>
        <taxon>Pseudomonadati</taxon>
        <taxon>Pseudomonadota</taxon>
        <taxon>Gammaproteobacteria</taxon>
        <taxon>Alteromonadales</taxon>
        <taxon>Idiomarinaceae</taxon>
        <taxon>Idiomarina</taxon>
    </lineage>
</organism>
<feature type="domain" description="DNA topoisomerase type IA zn finger" evidence="1">
    <location>
        <begin position="80"/>
        <end position="117"/>
    </location>
</feature>
<dbReference type="GO" id="GO:0003917">
    <property type="term" value="F:DNA topoisomerase type I (single strand cut, ATP-independent) activity"/>
    <property type="evidence" value="ECO:0007669"/>
    <property type="project" value="InterPro"/>
</dbReference>
<keyword evidence="3" id="KW-1185">Reference proteome</keyword>
<comment type="caution">
    <text evidence="2">The sequence shown here is derived from an EMBL/GenBank/DDBJ whole genome shotgun (WGS) entry which is preliminary data.</text>
</comment>
<dbReference type="PANTHER" id="PTHR42785:SF1">
    <property type="entry name" value="DNA TOPOISOMERASE"/>
    <property type="match status" value="1"/>
</dbReference>
<evidence type="ECO:0000313" key="3">
    <source>
        <dbReference type="Proteomes" id="UP000014115"/>
    </source>
</evidence>
<reference evidence="2 3" key="1">
    <citation type="journal article" date="2012" name="J. Bacteriol.">
        <title>Genome Sequence of Idiomarina xiamenensis Type Strain 10-D-4.</title>
        <authorList>
            <person name="Lai Q."/>
            <person name="Wang L."/>
            <person name="Wang W."/>
            <person name="Shao Z."/>
        </authorList>
    </citation>
    <scope>NUCLEOTIDE SEQUENCE [LARGE SCALE GENOMIC DNA]</scope>
    <source>
        <strain evidence="2 3">10-D-4</strain>
    </source>
</reference>
<dbReference type="EMBL" id="AMRG01000009">
    <property type="protein sequence ID" value="EKE83385.1"/>
    <property type="molecule type" value="Genomic_DNA"/>
</dbReference>
<dbReference type="GO" id="GO:0003677">
    <property type="term" value="F:DNA binding"/>
    <property type="evidence" value="ECO:0007669"/>
    <property type="project" value="InterPro"/>
</dbReference>
<dbReference type="Gene3D" id="3.30.65.10">
    <property type="entry name" value="Bacterial Topoisomerase I, domain 1"/>
    <property type="match status" value="3"/>
</dbReference>
<dbReference type="GO" id="GO:0006265">
    <property type="term" value="P:DNA topological change"/>
    <property type="evidence" value="ECO:0007669"/>
    <property type="project" value="InterPro"/>
</dbReference>
<protein>
    <submittedName>
        <fullName evidence="2">CDGSH-type zinc finger protein</fullName>
    </submittedName>
</protein>
<dbReference type="Proteomes" id="UP000014115">
    <property type="component" value="Unassembled WGS sequence"/>
</dbReference>
<evidence type="ECO:0000313" key="2">
    <source>
        <dbReference type="EMBL" id="EKE83385.1"/>
    </source>
</evidence>
<dbReference type="InterPro" id="IPR000380">
    <property type="entry name" value="Topo_IA"/>
</dbReference>
<dbReference type="OrthoDB" id="6412825at2"/>